<accession>A0A2S8F1K3</accession>
<comment type="cofactor">
    <cofactor evidence="1">
        <name>pyridoxal 5'-phosphate</name>
        <dbReference type="ChEBI" id="CHEBI:597326"/>
    </cofactor>
</comment>
<keyword evidence="2" id="KW-0663">Pyridoxal phosphate</keyword>
<dbReference type="RefSeq" id="WP_105358556.1">
    <property type="nucleotide sequence ID" value="NZ_PUIA01000074.1"/>
</dbReference>
<dbReference type="Pfam" id="PF00291">
    <property type="entry name" value="PALP"/>
    <property type="match status" value="1"/>
</dbReference>
<dbReference type="Gene3D" id="3.40.50.1100">
    <property type="match status" value="2"/>
</dbReference>
<dbReference type="InterPro" id="IPR001926">
    <property type="entry name" value="TrpB-like_PALP"/>
</dbReference>
<evidence type="ECO:0000256" key="2">
    <source>
        <dbReference type="ARBA" id="ARBA00022898"/>
    </source>
</evidence>
<organism evidence="4 5">
    <name type="scientific">Blastopirellula marina</name>
    <dbReference type="NCBI Taxonomy" id="124"/>
    <lineage>
        <taxon>Bacteria</taxon>
        <taxon>Pseudomonadati</taxon>
        <taxon>Planctomycetota</taxon>
        <taxon>Planctomycetia</taxon>
        <taxon>Pirellulales</taxon>
        <taxon>Pirellulaceae</taxon>
        <taxon>Blastopirellula</taxon>
    </lineage>
</organism>
<feature type="domain" description="Tryptophan synthase beta chain-like PALP" evidence="3">
    <location>
        <begin position="16"/>
        <end position="292"/>
    </location>
</feature>
<dbReference type="AlphaFoldDB" id="A0A2S8F1K3"/>
<sequence length="308" mass="33281">MMSIDPLAILANSRVTTPLVPIQLHEHGVTIWCKLEFLNPSGSTKDRIARYILSKAMRSQLIQPGDQVVEASSGSTSIAFALASAQLGLHFTAVMPENVSPERVKIIRAYGASVELTKAAKGIDASIRLAQQIHEQHNAFWPRQFSNFDNAKAHCDETAAEVLCQIPSGKVDMFVSGVGTGGTLVGVTQGLASAGCQITPVLARPVSNRLISDVECCSFSTRIPGVVDGLSTIFRDADLPDLRQFEISDEEAIDTTRKLIRAGFPVGPSSGLNYLAAVQAYKEHGGDPICLTVFPDRMERYFSTDLFS</sequence>
<reference evidence="4 5" key="1">
    <citation type="submission" date="2018-02" db="EMBL/GenBank/DDBJ databases">
        <title>Comparative genomes isolates from brazilian mangrove.</title>
        <authorList>
            <person name="Araujo J.E."/>
            <person name="Taketani R.G."/>
            <person name="Silva M.C.P."/>
            <person name="Loureco M.V."/>
            <person name="Andreote F.D."/>
        </authorList>
    </citation>
    <scope>NUCLEOTIDE SEQUENCE [LARGE SCALE GENOMIC DNA]</scope>
    <source>
        <strain evidence="4 5">HEX-2 MGV</strain>
    </source>
</reference>
<dbReference type="OrthoDB" id="9815130at2"/>
<evidence type="ECO:0000259" key="3">
    <source>
        <dbReference type="Pfam" id="PF00291"/>
    </source>
</evidence>
<proteinExistence type="predicted"/>
<dbReference type="InterPro" id="IPR050214">
    <property type="entry name" value="Cys_Synth/Cystath_Beta-Synth"/>
</dbReference>
<evidence type="ECO:0000256" key="1">
    <source>
        <dbReference type="ARBA" id="ARBA00001933"/>
    </source>
</evidence>
<dbReference type="InterPro" id="IPR036052">
    <property type="entry name" value="TrpB-like_PALP_sf"/>
</dbReference>
<dbReference type="SUPFAM" id="SSF53686">
    <property type="entry name" value="Tryptophan synthase beta subunit-like PLP-dependent enzymes"/>
    <property type="match status" value="1"/>
</dbReference>
<protein>
    <submittedName>
        <fullName evidence="4">Cysteine synthase</fullName>
    </submittedName>
</protein>
<dbReference type="GO" id="GO:1901605">
    <property type="term" value="P:alpha-amino acid metabolic process"/>
    <property type="evidence" value="ECO:0007669"/>
    <property type="project" value="UniProtKB-ARBA"/>
</dbReference>
<comment type="caution">
    <text evidence="4">The sequence shown here is derived from an EMBL/GenBank/DDBJ whole genome shotgun (WGS) entry which is preliminary data.</text>
</comment>
<name>A0A2S8F1K3_9BACT</name>
<gene>
    <name evidence="4" type="ORF">C5Y96_23635</name>
</gene>
<dbReference type="EMBL" id="PUIA01000074">
    <property type="protein sequence ID" value="PQO25804.1"/>
    <property type="molecule type" value="Genomic_DNA"/>
</dbReference>
<dbReference type="Proteomes" id="UP000240009">
    <property type="component" value="Unassembled WGS sequence"/>
</dbReference>
<evidence type="ECO:0000313" key="5">
    <source>
        <dbReference type="Proteomes" id="UP000240009"/>
    </source>
</evidence>
<dbReference type="CDD" id="cd01561">
    <property type="entry name" value="CBS_like"/>
    <property type="match status" value="1"/>
</dbReference>
<evidence type="ECO:0000313" key="4">
    <source>
        <dbReference type="EMBL" id="PQO25804.1"/>
    </source>
</evidence>
<dbReference type="PANTHER" id="PTHR10314">
    <property type="entry name" value="CYSTATHIONINE BETA-SYNTHASE"/>
    <property type="match status" value="1"/>
</dbReference>